<evidence type="ECO:0000313" key="3">
    <source>
        <dbReference type="Proteomes" id="UP000593562"/>
    </source>
</evidence>
<feature type="region of interest" description="Disordered" evidence="1">
    <location>
        <begin position="22"/>
        <end position="102"/>
    </location>
</feature>
<sequence>MENNDPSASLMELCQISSSQEDCLRRSRFAGEPDDSDSSDEEDESVDIPVETTPIEILSAPESAEEKENDGCSQQDQFHTPPEGLFLASSQGQQSMHHGHVAGDQSMAIDSDCTDISKAVDLGRDTDFGFSEEVELAQKRASVSGGDSSGGVRRAQENEVIHSESNIISISSIRSSLNVGSTDPMKRSVLVTENLGVKTPTGKSVEKVAKSTEKLKSPAQNHQFSDVMLLDTINDGESIHGETSAKKRPKFRAETIRSEIEDVSGNSGFAAEGIVNSRRNEVDSEVERMRSNGERDSSSKNTVDLDGCRSTSPNIAKFPGIQTRAKGKRELPVSIAGGSVWNAQRKNESGISRPKDNPWEYPILYTLRELEKYSNRDTTLEGLSLLEVMNRCGVTFP</sequence>
<organism evidence="2 3">
    <name type="scientific">Tripterygium wilfordii</name>
    <name type="common">Thunder God vine</name>
    <dbReference type="NCBI Taxonomy" id="458696"/>
    <lineage>
        <taxon>Eukaryota</taxon>
        <taxon>Viridiplantae</taxon>
        <taxon>Streptophyta</taxon>
        <taxon>Embryophyta</taxon>
        <taxon>Tracheophyta</taxon>
        <taxon>Spermatophyta</taxon>
        <taxon>Magnoliopsida</taxon>
        <taxon>eudicotyledons</taxon>
        <taxon>Gunneridae</taxon>
        <taxon>Pentapetalae</taxon>
        <taxon>rosids</taxon>
        <taxon>fabids</taxon>
        <taxon>Celastrales</taxon>
        <taxon>Celastraceae</taxon>
        <taxon>Tripterygium</taxon>
    </lineage>
</organism>
<name>A0A7J7CLB3_TRIWF</name>
<accession>A0A7J7CLB3</accession>
<feature type="compositionally biased region" description="Basic and acidic residues" evidence="1">
    <location>
        <begin position="278"/>
        <end position="298"/>
    </location>
</feature>
<feature type="compositionally biased region" description="Acidic residues" evidence="1">
    <location>
        <begin position="32"/>
        <end position="46"/>
    </location>
</feature>
<dbReference type="EMBL" id="JAAARO010000015">
    <property type="protein sequence ID" value="KAF5734829.1"/>
    <property type="molecule type" value="Genomic_DNA"/>
</dbReference>
<feature type="compositionally biased region" description="Basic and acidic residues" evidence="1">
    <location>
        <begin position="22"/>
        <end position="31"/>
    </location>
</feature>
<keyword evidence="3" id="KW-1185">Reference proteome</keyword>
<evidence type="ECO:0000256" key="1">
    <source>
        <dbReference type="SAM" id="MobiDB-lite"/>
    </source>
</evidence>
<feature type="region of interest" description="Disordered" evidence="1">
    <location>
        <begin position="274"/>
        <end position="317"/>
    </location>
</feature>
<reference evidence="2 3" key="1">
    <citation type="journal article" date="2020" name="Nat. Commun.">
        <title>Genome of Tripterygium wilfordii and identification of cytochrome P450 involved in triptolide biosynthesis.</title>
        <authorList>
            <person name="Tu L."/>
            <person name="Su P."/>
            <person name="Zhang Z."/>
            <person name="Gao L."/>
            <person name="Wang J."/>
            <person name="Hu T."/>
            <person name="Zhou J."/>
            <person name="Zhang Y."/>
            <person name="Zhao Y."/>
            <person name="Liu Y."/>
            <person name="Song Y."/>
            <person name="Tong Y."/>
            <person name="Lu Y."/>
            <person name="Yang J."/>
            <person name="Xu C."/>
            <person name="Jia M."/>
            <person name="Peters R.J."/>
            <person name="Huang L."/>
            <person name="Gao W."/>
        </authorList>
    </citation>
    <scope>NUCLEOTIDE SEQUENCE [LARGE SCALE GENOMIC DNA]</scope>
    <source>
        <strain evidence="3">cv. XIE 37</strain>
        <tissue evidence="2">Leaf</tissue>
    </source>
</reference>
<protein>
    <submittedName>
        <fullName evidence="2">Uncharacterized protein</fullName>
    </submittedName>
</protein>
<dbReference type="InParanoid" id="A0A7J7CLB3"/>
<dbReference type="PANTHER" id="PTHR38221:SF1">
    <property type="entry name" value="OVULE PROTEIN"/>
    <property type="match status" value="1"/>
</dbReference>
<evidence type="ECO:0000313" key="2">
    <source>
        <dbReference type="EMBL" id="KAF5734829.1"/>
    </source>
</evidence>
<dbReference type="AlphaFoldDB" id="A0A7J7CLB3"/>
<dbReference type="PANTHER" id="PTHR38221">
    <property type="entry name" value="BNAA04G14260D PROTEIN"/>
    <property type="match status" value="1"/>
</dbReference>
<comment type="caution">
    <text evidence="2">The sequence shown here is derived from an EMBL/GenBank/DDBJ whole genome shotgun (WGS) entry which is preliminary data.</text>
</comment>
<proteinExistence type="predicted"/>
<dbReference type="Proteomes" id="UP000593562">
    <property type="component" value="Unassembled WGS sequence"/>
</dbReference>
<gene>
    <name evidence="2" type="ORF">HS088_TW15G00324</name>
</gene>